<dbReference type="Proteomes" id="UP001234178">
    <property type="component" value="Unassembled WGS sequence"/>
</dbReference>
<gene>
    <name evidence="1" type="ORF">OUZ56_005504</name>
</gene>
<dbReference type="EMBL" id="JAOYFB010000001">
    <property type="protein sequence ID" value="KAK4003749.1"/>
    <property type="molecule type" value="Genomic_DNA"/>
</dbReference>
<proteinExistence type="predicted"/>
<keyword evidence="2" id="KW-1185">Reference proteome</keyword>
<accession>A0ABQ9YSZ0</accession>
<evidence type="ECO:0000313" key="2">
    <source>
        <dbReference type="Proteomes" id="UP001234178"/>
    </source>
</evidence>
<protein>
    <recommendedName>
        <fullName evidence="3">MADF domain-containing protein</fullName>
    </recommendedName>
</protein>
<evidence type="ECO:0008006" key="3">
    <source>
        <dbReference type="Google" id="ProtNLM"/>
    </source>
</evidence>
<organism evidence="1 2">
    <name type="scientific">Daphnia magna</name>
    <dbReference type="NCBI Taxonomy" id="35525"/>
    <lineage>
        <taxon>Eukaryota</taxon>
        <taxon>Metazoa</taxon>
        <taxon>Ecdysozoa</taxon>
        <taxon>Arthropoda</taxon>
        <taxon>Crustacea</taxon>
        <taxon>Branchiopoda</taxon>
        <taxon>Diplostraca</taxon>
        <taxon>Cladocera</taxon>
        <taxon>Anomopoda</taxon>
        <taxon>Daphniidae</taxon>
        <taxon>Daphnia</taxon>
    </lineage>
</organism>
<comment type="caution">
    <text evidence="1">The sequence shown here is derived from an EMBL/GenBank/DDBJ whole genome shotgun (WGS) entry which is preliminary data.</text>
</comment>
<name>A0ABQ9YSZ0_9CRUS</name>
<evidence type="ECO:0000313" key="1">
    <source>
        <dbReference type="EMBL" id="KAK4003749.1"/>
    </source>
</evidence>
<sequence>MKSRILLGLKKGGTHHMNKTNKNKLCTRADETYVVSIDIDDVPVGHHDVPCQNPNEHYMRSIQQLINASKTNQEPQSTRDGSDTEANAEFALDVALAASSTATETAPEEGEVIGNCAVDNDTVDPDDDIWSGKRSQERKQIDSIASVRLLEIIKDRWEVVRDKKITRRVLFSSIAAELRQKGVNISRKPDLAWVKVYGRWNKLKESYKTYTDSILETEKDRPNHRRFTKNYMNYWEVEP</sequence>
<reference evidence="1 2" key="1">
    <citation type="journal article" date="2023" name="Nucleic Acids Res.">
        <title>The hologenome of Daphnia magna reveals possible DNA methylation and microbiome-mediated evolution of the host genome.</title>
        <authorList>
            <person name="Chaturvedi A."/>
            <person name="Li X."/>
            <person name="Dhandapani V."/>
            <person name="Marshall H."/>
            <person name="Kissane S."/>
            <person name="Cuenca-Cambronero M."/>
            <person name="Asole G."/>
            <person name="Calvet F."/>
            <person name="Ruiz-Romero M."/>
            <person name="Marangio P."/>
            <person name="Guigo R."/>
            <person name="Rago D."/>
            <person name="Mirbahai L."/>
            <person name="Eastwood N."/>
            <person name="Colbourne J.K."/>
            <person name="Zhou J."/>
            <person name="Mallon E."/>
            <person name="Orsini L."/>
        </authorList>
    </citation>
    <scope>NUCLEOTIDE SEQUENCE [LARGE SCALE GENOMIC DNA]</scope>
    <source>
        <strain evidence="1">LRV0_1</strain>
    </source>
</reference>